<accession>A0A8S9ZPS5</accession>
<evidence type="ECO:0000313" key="7">
    <source>
        <dbReference type="Proteomes" id="UP000605970"/>
    </source>
</evidence>
<evidence type="ECO:0000256" key="1">
    <source>
        <dbReference type="ARBA" id="ARBA00006751"/>
    </source>
</evidence>
<evidence type="ECO:0000256" key="3">
    <source>
        <dbReference type="ARBA" id="ARBA00022679"/>
    </source>
</evidence>
<dbReference type="PANTHER" id="PTHR42679:SF2">
    <property type="entry name" value="S-METHYL-5'-THIOADENOSINE PHOSPHORYLASE"/>
    <property type="match status" value="1"/>
</dbReference>
<keyword evidence="4" id="KW-0660">Purine salvage</keyword>
<organism evidence="6 7">
    <name type="scientific">Meloidogyne graminicola</name>
    <dbReference type="NCBI Taxonomy" id="189291"/>
    <lineage>
        <taxon>Eukaryota</taxon>
        <taxon>Metazoa</taxon>
        <taxon>Ecdysozoa</taxon>
        <taxon>Nematoda</taxon>
        <taxon>Chromadorea</taxon>
        <taxon>Rhabditida</taxon>
        <taxon>Tylenchina</taxon>
        <taxon>Tylenchomorpha</taxon>
        <taxon>Tylenchoidea</taxon>
        <taxon>Meloidogynidae</taxon>
        <taxon>Meloidogyninae</taxon>
        <taxon>Meloidogyne</taxon>
    </lineage>
</organism>
<dbReference type="InterPro" id="IPR000845">
    <property type="entry name" value="Nucleoside_phosphorylase_d"/>
</dbReference>
<evidence type="ECO:0000259" key="5">
    <source>
        <dbReference type="Pfam" id="PF01048"/>
    </source>
</evidence>
<dbReference type="PANTHER" id="PTHR42679">
    <property type="entry name" value="S-METHYL-5'-THIOADENOSINE PHOSPHORYLASE"/>
    <property type="match status" value="1"/>
</dbReference>
<comment type="caution">
    <text evidence="6">The sequence shown here is derived from an EMBL/GenBank/DDBJ whole genome shotgun (WGS) entry which is preliminary data.</text>
</comment>
<dbReference type="GO" id="GO:0006166">
    <property type="term" value="P:purine ribonucleoside salvage"/>
    <property type="evidence" value="ECO:0007669"/>
    <property type="project" value="UniProtKB-KW"/>
</dbReference>
<reference evidence="6" key="1">
    <citation type="journal article" date="2020" name="Ecol. Evol.">
        <title>Genome structure and content of the rice root-knot nematode (Meloidogyne graminicola).</title>
        <authorList>
            <person name="Phan N.T."/>
            <person name="Danchin E.G.J."/>
            <person name="Klopp C."/>
            <person name="Perfus-Barbeoch L."/>
            <person name="Kozlowski D.K."/>
            <person name="Koutsovoulos G.D."/>
            <person name="Lopez-Roques C."/>
            <person name="Bouchez O."/>
            <person name="Zahm M."/>
            <person name="Besnard G."/>
            <person name="Bellafiore S."/>
        </authorList>
    </citation>
    <scope>NUCLEOTIDE SEQUENCE</scope>
    <source>
        <strain evidence="6">VN-18</strain>
    </source>
</reference>
<evidence type="ECO:0000256" key="4">
    <source>
        <dbReference type="ARBA" id="ARBA00022726"/>
    </source>
</evidence>
<proteinExistence type="inferred from homology"/>
<dbReference type="InterPro" id="IPR035994">
    <property type="entry name" value="Nucleoside_phosphorylase_sf"/>
</dbReference>
<dbReference type="GO" id="GO:0019509">
    <property type="term" value="P:L-methionine salvage from methylthioadenosine"/>
    <property type="evidence" value="ECO:0007669"/>
    <property type="project" value="TreeGrafter"/>
</dbReference>
<dbReference type="GO" id="GO:0017061">
    <property type="term" value="F:S-methyl-5-thioadenosine phosphorylase activity"/>
    <property type="evidence" value="ECO:0007669"/>
    <property type="project" value="InterPro"/>
</dbReference>
<dbReference type="GO" id="GO:0005829">
    <property type="term" value="C:cytosol"/>
    <property type="evidence" value="ECO:0007669"/>
    <property type="project" value="TreeGrafter"/>
</dbReference>
<dbReference type="Gene3D" id="3.40.50.1580">
    <property type="entry name" value="Nucleoside phosphorylase domain"/>
    <property type="match status" value="1"/>
</dbReference>
<dbReference type="AlphaFoldDB" id="A0A8S9ZPS5"/>
<sequence length="168" mass="18803">MNSNLKIGIIGGTGFIKDTDIMKDIKQINIITPFGNPSNALIEGKIKGINCIILPRHGHNHYINPTNINYRANIWALKKIGVSVIIGVTACGSLRDELSPGHFVVLDSFIDRTTKRSQTFYDGLPNHPEGICHIPMYPTFNEKLRQILISSLSKTQLNYHIKRNSCMC</sequence>
<dbReference type="Pfam" id="PF01048">
    <property type="entry name" value="PNP_UDP_1"/>
    <property type="match status" value="1"/>
</dbReference>
<keyword evidence="7" id="KW-1185">Reference proteome</keyword>
<evidence type="ECO:0000256" key="2">
    <source>
        <dbReference type="ARBA" id="ARBA00022676"/>
    </source>
</evidence>
<dbReference type="EMBL" id="JABEBT010000045">
    <property type="protein sequence ID" value="KAF7635261.1"/>
    <property type="molecule type" value="Genomic_DNA"/>
</dbReference>
<dbReference type="Proteomes" id="UP000605970">
    <property type="component" value="Unassembled WGS sequence"/>
</dbReference>
<keyword evidence="2" id="KW-0328">Glycosyltransferase</keyword>
<dbReference type="InterPro" id="IPR018099">
    <property type="entry name" value="Purine_phosphorylase-2_CS"/>
</dbReference>
<protein>
    <submittedName>
        <fullName evidence="6">S-methyl-5'-thioadenosine phosphorylase</fullName>
    </submittedName>
</protein>
<feature type="domain" description="Nucleoside phosphorylase" evidence="5">
    <location>
        <begin position="6"/>
        <end position="166"/>
    </location>
</feature>
<dbReference type="InterPro" id="IPR010044">
    <property type="entry name" value="MTAP"/>
</dbReference>
<name>A0A8S9ZPS5_9BILA</name>
<dbReference type="SUPFAM" id="SSF53167">
    <property type="entry name" value="Purine and uridine phosphorylases"/>
    <property type="match status" value="1"/>
</dbReference>
<dbReference type="OrthoDB" id="431409at2759"/>
<dbReference type="CDD" id="cd09010">
    <property type="entry name" value="MTAP_SsMTAPII_like_MTIP"/>
    <property type="match status" value="1"/>
</dbReference>
<evidence type="ECO:0000313" key="6">
    <source>
        <dbReference type="EMBL" id="KAF7635261.1"/>
    </source>
</evidence>
<dbReference type="PROSITE" id="PS01240">
    <property type="entry name" value="PNP_MTAP_2"/>
    <property type="match status" value="1"/>
</dbReference>
<keyword evidence="3" id="KW-0808">Transferase</keyword>
<comment type="similarity">
    <text evidence="1">Belongs to the PNP/MTAP phosphorylase family.</text>
</comment>
<gene>
    <name evidence="6" type="ORF">Mgra_00005377</name>
</gene>